<proteinExistence type="predicted"/>
<evidence type="ECO:0000313" key="1">
    <source>
        <dbReference type="EMBL" id="OAY57349.1"/>
    </source>
</evidence>
<name>A0A2C9WCB3_MANES</name>
<protein>
    <submittedName>
        <fullName evidence="1">Uncharacterized protein</fullName>
    </submittedName>
</protein>
<dbReference type="AlphaFoldDB" id="A0A2C9WCB3"/>
<organism evidence="1">
    <name type="scientific">Manihot esculenta</name>
    <name type="common">Cassava</name>
    <name type="synonym">Jatropha manihot</name>
    <dbReference type="NCBI Taxonomy" id="3983"/>
    <lineage>
        <taxon>Eukaryota</taxon>
        <taxon>Viridiplantae</taxon>
        <taxon>Streptophyta</taxon>
        <taxon>Embryophyta</taxon>
        <taxon>Tracheophyta</taxon>
        <taxon>Spermatophyta</taxon>
        <taxon>Magnoliopsida</taxon>
        <taxon>eudicotyledons</taxon>
        <taxon>Gunneridae</taxon>
        <taxon>Pentapetalae</taxon>
        <taxon>rosids</taxon>
        <taxon>fabids</taxon>
        <taxon>Malpighiales</taxon>
        <taxon>Euphorbiaceae</taxon>
        <taxon>Crotonoideae</taxon>
        <taxon>Manihoteae</taxon>
        <taxon>Manihot</taxon>
    </lineage>
</organism>
<dbReference type="EMBL" id="CM004388">
    <property type="protein sequence ID" value="OAY57349.1"/>
    <property type="molecule type" value="Genomic_DNA"/>
</dbReference>
<sequence>MKRLIKNLTYWHQEPRVRFGFETLVLYQKKVKASKDGTI</sequence>
<gene>
    <name evidence="1" type="ORF">MANES_02G090200</name>
</gene>
<accession>A0A2C9WCB3</accession>
<reference evidence="1" key="1">
    <citation type="submission" date="2016-02" db="EMBL/GenBank/DDBJ databases">
        <title>WGS assembly of Manihot esculenta.</title>
        <authorList>
            <person name="Bredeson J.V."/>
            <person name="Prochnik S.E."/>
            <person name="Lyons J.B."/>
            <person name="Schmutz J."/>
            <person name="Grimwood J."/>
            <person name="Vrebalov J."/>
            <person name="Bart R.S."/>
            <person name="Amuge T."/>
            <person name="Ferguson M.E."/>
            <person name="Green R."/>
            <person name="Putnam N."/>
            <person name="Stites J."/>
            <person name="Rounsley S."/>
            <person name="Rokhsar D.S."/>
        </authorList>
    </citation>
    <scope>NUCLEOTIDE SEQUENCE [LARGE SCALE GENOMIC DNA]</scope>
    <source>
        <tissue evidence="1">Leaf</tissue>
    </source>
</reference>